<accession>X0X219</accession>
<sequence>AVAAHDAVINAITAANFASICHTGLSANFDSDDLADIRGTLKTAKYRLDQTNIVLQPDYYTALSKDNGISDFSASHDDVMSTGILHNKSGMGLVEDESLPPSGGTPETENLVGFAATKAAMMIAMRAPVSQDPDDFIFYRTMTDPDTNIVMVYSAWHKRQTRVVYRAFEALLGIGVGNTEALQRIRSAA</sequence>
<name>X0X219_9ZZZZ</name>
<proteinExistence type="predicted"/>
<protein>
    <submittedName>
        <fullName evidence="1">Uncharacterized protein</fullName>
    </submittedName>
</protein>
<organism evidence="1">
    <name type="scientific">marine sediment metagenome</name>
    <dbReference type="NCBI Taxonomy" id="412755"/>
    <lineage>
        <taxon>unclassified sequences</taxon>
        <taxon>metagenomes</taxon>
        <taxon>ecological metagenomes</taxon>
    </lineage>
</organism>
<dbReference type="EMBL" id="BARS01046577">
    <property type="protein sequence ID" value="GAG30693.1"/>
    <property type="molecule type" value="Genomic_DNA"/>
</dbReference>
<reference evidence="1" key="1">
    <citation type="journal article" date="2014" name="Front. Microbiol.">
        <title>High frequency of phylogenetically diverse reductive dehalogenase-homologous genes in deep subseafloor sedimentary metagenomes.</title>
        <authorList>
            <person name="Kawai M."/>
            <person name="Futagami T."/>
            <person name="Toyoda A."/>
            <person name="Takaki Y."/>
            <person name="Nishi S."/>
            <person name="Hori S."/>
            <person name="Arai W."/>
            <person name="Tsubouchi T."/>
            <person name="Morono Y."/>
            <person name="Uchiyama I."/>
            <person name="Ito T."/>
            <person name="Fujiyama A."/>
            <person name="Inagaki F."/>
            <person name="Takami H."/>
        </authorList>
    </citation>
    <scope>NUCLEOTIDE SEQUENCE</scope>
    <source>
        <strain evidence="1">Expedition CK06-06</strain>
    </source>
</reference>
<dbReference type="AlphaFoldDB" id="X0X219"/>
<comment type="caution">
    <text evidence="1">The sequence shown here is derived from an EMBL/GenBank/DDBJ whole genome shotgun (WGS) entry which is preliminary data.</text>
</comment>
<evidence type="ECO:0000313" key="1">
    <source>
        <dbReference type="EMBL" id="GAG30693.1"/>
    </source>
</evidence>
<feature type="non-terminal residue" evidence="1">
    <location>
        <position position="1"/>
    </location>
</feature>
<gene>
    <name evidence="1" type="ORF">S01H1_70086</name>
</gene>